<dbReference type="AlphaFoldDB" id="A0A4C1X2W8"/>
<name>A0A4C1X2W8_EUMVA</name>
<organism evidence="1 2">
    <name type="scientific">Eumeta variegata</name>
    <name type="common">Bagworm moth</name>
    <name type="synonym">Eumeta japonica</name>
    <dbReference type="NCBI Taxonomy" id="151549"/>
    <lineage>
        <taxon>Eukaryota</taxon>
        <taxon>Metazoa</taxon>
        <taxon>Ecdysozoa</taxon>
        <taxon>Arthropoda</taxon>
        <taxon>Hexapoda</taxon>
        <taxon>Insecta</taxon>
        <taxon>Pterygota</taxon>
        <taxon>Neoptera</taxon>
        <taxon>Endopterygota</taxon>
        <taxon>Lepidoptera</taxon>
        <taxon>Glossata</taxon>
        <taxon>Ditrysia</taxon>
        <taxon>Tineoidea</taxon>
        <taxon>Psychidae</taxon>
        <taxon>Oiketicinae</taxon>
        <taxon>Eumeta</taxon>
    </lineage>
</organism>
<reference evidence="1 2" key="1">
    <citation type="journal article" date="2019" name="Commun. Biol.">
        <title>The bagworm genome reveals a unique fibroin gene that provides high tensile strength.</title>
        <authorList>
            <person name="Kono N."/>
            <person name="Nakamura H."/>
            <person name="Ohtoshi R."/>
            <person name="Tomita M."/>
            <person name="Numata K."/>
            <person name="Arakawa K."/>
        </authorList>
    </citation>
    <scope>NUCLEOTIDE SEQUENCE [LARGE SCALE GENOMIC DNA]</scope>
</reference>
<keyword evidence="2" id="KW-1185">Reference proteome</keyword>
<accession>A0A4C1X2W8</accession>
<protein>
    <submittedName>
        <fullName evidence="1">Uncharacterized protein</fullName>
    </submittedName>
</protein>
<evidence type="ECO:0000313" key="2">
    <source>
        <dbReference type="Proteomes" id="UP000299102"/>
    </source>
</evidence>
<gene>
    <name evidence="1" type="ORF">EVAR_39793_1</name>
</gene>
<evidence type="ECO:0000313" key="1">
    <source>
        <dbReference type="EMBL" id="GBP58076.1"/>
    </source>
</evidence>
<sequence>MSPHLYLLKCRPTRHRDRHGRAHEAFWYGRPPRSTDAKCGRLMLNAAAAPITLRKTRHPPGHRRNDIILRSDASEDSSLTGLTILTRT</sequence>
<comment type="caution">
    <text evidence="1">The sequence shown here is derived from an EMBL/GenBank/DDBJ whole genome shotgun (WGS) entry which is preliminary data.</text>
</comment>
<proteinExistence type="predicted"/>
<dbReference type="EMBL" id="BGZK01000726">
    <property type="protein sequence ID" value="GBP58076.1"/>
    <property type="molecule type" value="Genomic_DNA"/>
</dbReference>
<dbReference type="Proteomes" id="UP000299102">
    <property type="component" value="Unassembled WGS sequence"/>
</dbReference>